<dbReference type="Proteomes" id="UP000292120">
    <property type="component" value="Unassembled WGS sequence"/>
</dbReference>
<evidence type="ECO:0000313" key="3">
    <source>
        <dbReference type="Proteomes" id="UP000292120"/>
    </source>
</evidence>
<dbReference type="InterPro" id="IPR053165">
    <property type="entry name" value="HSI-I_assembly_Hcp1"/>
</dbReference>
<keyword evidence="3" id="KW-1185">Reference proteome</keyword>
<comment type="caution">
    <text evidence="2">The sequence shown here is derived from an EMBL/GenBank/DDBJ whole genome shotgun (WGS) entry which is preliminary data.</text>
</comment>
<dbReference type="PANTHER" id="PTHR36152">
    <property type="entry name" value="CYTOPLASMIC PROTEIN-RELATED"/>
    <property type="match status" value="1"/>
</dbReference>
<evidence type="ECO:0000313" key="2">
    <source>
        <dbReference type="EMBL" id="TBO34247.1"/>
    </source>
</evidence>
<dbReference type="InterPro" id="IPR036624">
    <property type="entry name" value="Hcp1-lik_sf"/>
</dbReference>
<dbReference type="SUPFAM" id="SSF141452">
    <property type="entry name" value="Hcp1-like"/>
    <property type="match status" value="1"/>
</dbReference>
<dbReference type="NCBIfam" id="TIGR03344">
    <property type="entry name" value="VI_effect_Hcp1"/>
    <property type="match status" value="1"/>
</dbReference>
<dbReference type="AlphaFoldDB" id="A0A4Q9H656"/>
<sequence>MKDIYIEFKNSAIKGDVRDAAHGSNSATGQNSKPTIEVDSWKHLIRQPKSASSSTSGGHTSERCEHEEMTFVKDIDSASPKLWQAASQGLVTPEVEITFYRASGQTGSFNTGTTNARVKYLVIKLKNVLISSVAPSVTEEGIPKETFGLKYSSVEWTYSASKLDGSQGAVTGTGAWNLATNTATFG</sequence>
<proteinExistence type="predicted"/>
<organism evidence="2 3">
    <name type="scientific">Aquabacterium lacunae</name>
    <dbReference type="NCBI Taxonomy" id="2528630"/>
    <lineage>
        <taxon>Bacteria</taxon>
        <taxon>Pseudomonadati</taxon>
        <taxon>Pseudomonadota</taxon>
        <taxon>Betaproteobacteria</taxon>
        <taxon>Burkholderiales</taxon>
        <taxon>Aquabacterium</taxon>
    </lineage>
</organism>
<reference evidence="2 3" key="1">
    <citation type="submission" date="2019-02" db="EMBL/GenBank/DDBJ databases">
        <title>Aquabacterium sp. strain KMB7.</title>
        <authorList>
            <person name="Chen W.-M."/>
        </authorList>
    </citation>
    <scope>NUCLEOTIDE SEQUENCE [LARGE SCALE GENOMIC DNA]</scope>
    <source>
        <strain evidence="2 3">KMB7</strain>
    </source>
</reference>
<dbReference type="OrthoDB" id="5066999at2"/>
<feature type="region of interest" description="Disordered" evidence="1">
    <location>
        <begin position="46"/>
        <end position="65"/>
    </location>
</feature>
<dbReference type="Gene3D" id="2.30.110.20">
    <property type="entry name" value="Hcp1-like"/>
    <property type="match status" value="1"/>
</dbReference>
<protein>
    <submittedName>
        <fullName evidence="2">Type VI secretion system tube protein Hcp</fullName>
    </submittedName>
</protein>
<dbReference type="EMBL" id="SIXI01000001">
    <property type="protein sequence ID" value="TBO34247.1"/>
    <property type="molecule type" value="Genomic_DNA"/>
</dbReference>
<dbReference type="PANTHER" id="PTHR36152:SF5">
    <property type="entry name" value="PROTEIN HCP1"/>
    <property type="match status" value="1"/>
</dbReference>
<gene>
    <name evidence="2" type="ORF">EYS42_02110</name>
</gene>
<accession>A0A4Q9H656</accession>
<dbReference type="RefSeq" id="WP_130966197.1">
    <property type="nucleotide sequence ID" value="NZ_SIXI01000001.1"/>
</dbReference>
<name>A0A4Q9H656_9BURK</name>
<dbReference type="Pfam" id="PF05638">
    <property type="entry name" value="T6SS_HCP"/>
    <property type="match status" value="1"/>
</dbReference>
<dbReference type="InterPro" id="IPR008514">
    <property type="entry name" value="T6SS_Hcp"/>
</dbReference>
<feature type="compositionally biased region" description="Low complexity" evidence="1">
    <location>
        <begin position="50"/>
        <end position="59"/>
    </location>
</feature>
<evidence type="ECO:0000256" key="1">
    <source>
        <dbReference type="SAM" id="MobiDB-lite"/>
    </source>
</evidence>